<keyword evidence="3" id="KW-1185">Reference proteome</keyword>
<evidence type="ECO:0000313" key="2">
    <source>
        <dbReference type="EMBL" id="KAK3594390.1"/>
    </source>
</evidence>
<feature type="signal peptide" evidence="1">
    <location>
        <begin position="1"/>
        <end position="16"/>
    </location>
</feature>
<dbReference type="Proteomes" id="UP001195483">
    <property type="component" value="Unassembled WGS sequence"/>
</dbReference>
<sequence length="56" mass="5950">MTKTVLLVGFVGGCVALPYLQVSEKDTVHGVNNPSIRRAEPVAVGADVDDHERGCK</sequence>
<reference evidence="2" key="1">
    <citation type="journal article" date="2021" name="Genome Biol. Evol.">
        <title>A High-Quality Reference Genome for a Parasitic Bivalve with Doubly Uniparental Inheritance (Bivalvia: Unionida).</title>
        <authorList>
            <person name="Smith C.H."/>
        </authorList>
    </citation>
    <scope>NUCLEOTIDE SEQUENCE</scope>
    <source>
        <strain evidence="2">CHS0354</strain>
    </source>
</reference>
<feature type="non-terminal residue" evidence="2">
    <location>
        <position position="56"/>
    </location>
</feature>
<name>A0AAE0VZ62_9BIVA</name>
<gene>
    <name evidence="2" type="ORF">CHS0354_012955</name>
</gene>
<accession>A0AAE0VZ62</accession>
<evidence type="ECO:0000256" key="1">
    <source>
        <dbReference type="SAM" id="SignalP"/>
    </source>
</evidence>
<dbReference type="AlphaFoldDB" id="A0AAE0VZ62"/>
<dbReference type="EMBL" id="JAEAOA010000784">
    <property type="protein sequence ID" value="KAK3594390.1"/>
    <property type="molecule type" value="Genomic_DNA"/>
</dbReference>
<evidence type="ECO:0000313" key="3">
    <source>
        <dbReference type="Proteomes" id="UP001195483"/>
    </source>
</evidence>
<reference evidence="2" key="2">
    <citation type="journal article" date="2021" name="Genome Biol. Evol.">
        <title>Developing a high-quality reference genome for a parasitic bivalve with doubly uniparental inheritance (Bivalvia: Unionida).</title>
        <authorList>
            <person name="Smith C.H."/>
        </authorList>
    </citation>
    <scope>NUCLEOTIDE SEQUENCE</scope>
    <source>
        <strain evidence="2">CHS0354</strain>
        <tissue evidence="2">Mantle</tissue>
    </source>
</reference>
<feature type="chain" id="PRO_5041988852" evidence="1">
    <location>
        <begin position="17"/>
        <end position="56"/>
    </location>
</feature>
<reference evidence="2" key="3">
    <citation type="submission" date="2023-05" db="EMBL/GenBank/DDBJ databases">
        <authorList>
            <person name="Smith C.H."/>
        </authorList>
    </citation>
    <scope>NUCLEOTIDE SEQUENCE</scope>
    <source>
        <strain evidence="2">CHS0354</strain>
        <tissue evidence="2">Mantle</tissue>
    </source>
</reference>
<organism evidence="2 3">
    <name type="scientific">Potamilus streckersoni</name>
    <dbReference type="NCBI Taxonomy" id="2493646"/>
    <lineage>
        <taxon>Eukaryota</taxon>
        <taxon>Metazoa</taxon>
        <taxon>Spiralia</taxon>
        <taxon>Lophotrochozoa</taxon>
        <taxon>Mollusca</taxon>
        <taxon>Bivalvia</taxon>
        <taxon>Autobranchia</taxon>
        <taxon>Heteroconchia</taxon>
        <taxon>Palaeoheterodonta</taxon>
        <taxon>Unionida</taxon>
        <taxon>Unionoidea</taxon>
        <taxon>Unionidae</taxon>
        <taxon>Ambleminae</taxon>
        <taxon>Lampsilini</taxon>
        <taxon>Potamilus</taxon>
    </lineage>
</organism>
<comment type="caution">
    <text evidence="2">The sequence shown here is derived from an EMBL/GenBank/DDBJ whole genome shotgun (WGS) entry which is preliminary data.</text>
</comment>
<protein>
    <submittedName>
        <fullName evidence="2">Uncharacterized protein</fullName>
    </submittedName>
</protein>
<proteinExistence type="predicted"/>
<keyword evidence="1" id="KW-0732">Signal</keyword>